<protein>
    <submittedName>
        <fullName evidence="11">Rhamnulokinase</fullName>
    </submittedName>
</protein>
<keyword evidence="13" id="KW-1185">Reference proteome</keyword>
<dbReference type="CDD" id="cd07771">
    <property type="entry name" value="ASKHA_NBD_FGGY_RhaB-like"/>
    <property type="match status" value="1"/>
</dbReference>
<gene>
    <name evidence="10" type="ORF">M5X16_04280</name>
    <name evidence="11" type="ORF">PC41400_09370</name>
</gene>
<evidence type="ECO:0000313" key="11">
    <source>
        <dbReference type="EMBL" id="QAV17864.1"/>
    </source>
</evidence>
<dbReference type="KEGG" id="pchi:PC41400_09370"/>
<dbReference type="OrthoDB" id="9761504at2"/>
<dbReference type="Proteomes" id="UP001527202">
    <property type="component" value="Unassembled WGS sequence"/>
</dbReference>
<dbReference type="Gene3D" id="3.30.420.40">
    <property type="match status" value="2"/>
</dbReference>
<evidence type="ECO:0000256" key="4">
    <source>
        <dbReference type="ARBA" id="ARBA00022777"/>
    </source>
</evidence>
<keyword evidence="3" id="KW-0547">Nucleotide-binding</keyword>
<organism evidence="11 12">
    <name type="scientific">Paenibacillus chitinolyticus</name>
    <dbReference type="NCBI Taxonomy" id="79263"/>
    <lineage>
        <taxon>Bacteria</taxon>
        <taxon>Bacillati</taxon>
        <taxon>Bacillota</taxon>
        <taxon>Bacilli</taxon>
        <taxon>Bacillales</taxon>
        <taxon>Paenibacillaceae</taxon>
        <taxon>Paenibacillus</taxon>
    </lineage>
</organism>
<dbReference type="AlphaFoldDB" id="A0A410WU52"/>
<dbReference type="InterPro" id="IPR043129">
    <property type="entry name" value="ATPase_NBD"/>
</dbReference>
<keyword evidence="4 11" id="KW-0418">Kinase</keyword>
<dbReference type="GO" id="GO:0008993">
    <property type="term" value="F:rhamnulokinase activity"/>
    <property type="evidence" value="ECO:0007669"/>
    <property type="project" value="InterPro"/>
</dbReference>
<dbReference type="RefSeq" id="WP_042231006.1">
    <property type="nucleotide sequence ID" value="NZ_CP026520.1"/>
</dbReference>
<proteinExistence type="inferred from homology"/>
<evidence type="ECO:0000256" key="1">
    <source>
        <dbReference type="ARBA" id="ARBA00009156"/>
    </source>
</evidence>
<dbReference type="EMBL" id="CP026520">
    <property type="protein sequence ID" value="QAV17864.1"/>
    <property type="molecule type" value="Genomic_DNA"/>
</dbReference>
<reference evidence="10 13" key="2">
    <citation type="submission" date="2022-05" db="EMBL/GenBank/DDBJ databases">
        <title>Genome Sequencing of Bee-Associated Microbes.</title>
        <authorList>
            <person name="Dunlap C."/>
        </authorList>
    </citation>
    <scope>NUCLEOTIDE SEQUENCE [LARGE SCALE GENOMIC DNA]</scope>
    <source>
        <strain evidence="10 13">NRRL B-23120</strain>
    </source>
</reference>
<dbReference type="GO" id="GO:0004370">
    <property type="term" value="F:glycerol kinase activity"/>
    <property type="evidence" value="ECO:0007669"/>
    <property type="project" value="TreeGrafter"/>
</dbReference>
<dbReference type="PANTHER" id="PTHR10196:SF93">
    <property type="entry name" value="L-RHAMNULOKINASE"/>
    <property type="match status" value="1"/>
</dbReference>
<evidence type="ECO:0000256" key="2">
    <source>
        <dbReference type="ARBA" id="ARBA00022679"/>
    </source>
</evidence>
<dbReference type="InterPro" id="IPR013449">
    <property type="entry name" value="Rhamnulokinase"/>
</dbReference>
<dbReference type="GO" id="GO:0006071">
    <property type="term" value="P:glycerol metabolic process"/>
    <property type="evidence" value="ECO:0007669"/>
    <property type="project" value="TreeGrafter"/>
</dbReference>
<accession>A0A410WU52</accession>
<name>A0A410WU52_9BACL</name>
<reference evidence="11 12" key="1">
    <citation type="submission" date="2018-01" db="EMBL/GenBank/DDBJ databases">
        <title>The whole genome sequencing and assembly of Paenibacillus chitinolyticus KCCM 41400 strain.</title>
        <authorList>
            <person name="Kim J.-Y."/>
            <person name="Park M.-K."/>
            <person name="Lee Y.-J."/>
            <person name="Yi H."/>
            <person name="Bahn Y.-S."/>
            <person name="Kim J.F."/>
            <person name="Lee D.-W."/>
        </authorList>
    </citation>
    <scope>NUCLEOTIDE SEQUENCE [LARGE SCALE GENOMIC DNA]</scope>
    <source>
        <strain evidence="11 12">KCCM 41400</strain>
    </source>
</reference>
<dbReference type="Pfam" id="PF02782">
    <property type="entry name" value="FGGY_C"/>
    <property type="match status" value="1"/>
</dbReference>
<keyword evidence="5" id="KW-0067">ATP-binding</keyword>
<evidence type="ECO:0000313" key="10">
    <source>
        <dbReference type="EMBL" id="MCY9594993.1"/>
    </source>
</evidence>
<evidence type="ECO:0000259" key="9">
    <source>
        <dbReference type="Pfam" id="PF02782"/>
    </source>
</evidence>
<evidence type="ECO:0000259" key="8">
    <source>
        <dbReference type="Pfam" id="PF00370"/>
    </source>
</evidence>
<evidence type="ECO:0000256" key="5">
    <source>
        <dbReference type="ARBA" id="ARBA00022840"/>
    </source>
</evidence>
<feature type="domain" description="Carbohydrate kinase FGGY C-terminal" evidence="9">
    <location>
        <begin position="262"/>
        <end position="452"/>
    </location>
</feature>
<dbReference type="GeneID" id="95375015"/>
<keyword evidence="7" id="KW-0684">Rhamnose metabolism</keyword>
<feature type="domain" description="Carbohydrate kinase FGGY N-terminal" evidence="8">
    <location>
        <begin position="10"/>
        <end position="250"/>
    </location>
</feature>
<dbReference type="GO" id="GO:0005829">
    <property type="term" value="C:cytosol"/>
    <property type="evidence" value="ECO:0007669"/>
    <property type="project" value="TreeGrafter"/>
</dbReference>
<evidence type="ECO:0000256" key="7">
    <source>
        <dbReference type="ARBA" id="ARBA00023308"/>
    </source>
</evidence>
<dbReference type="GO" id="GO:0019301">
    <property type="term" value="P:rhamnose catabolic process"/>
    <property type="evidence" value="ECO:0007669"/>
    <property type="project" value="InterPro"/>
</dbReference>
<dbReference type="GO" id="GO:0005524">
    <property type="term" value="F:ATP binding"/>
    <property type="evidence" value="ECO:0007669"/>
    <property type="project" value="UniProtKB-KW"/>
</dbReference>
<dbReference type="EMBL" id="JAMDMJ010000004">
    <property type="protein sequence ID" value="MCY9594993.1"/>
    <property type="molecule type" value="Genomic_DNA"/>
</dbReference>
<evidence type="ECO:0000256" key="3">
    <source>
        <dbReference type="ARBA" id="ARBA00022741"/>
    </source>
</evidence>
<keyword evidence="6" id="KW-1015">Disulfide bond</keyword>
<sequence length="508" mass="56109">MSVEKNGLHMLAVDFGASSGRTVLGTYNGSRLAVEEIHRFSNDPVRLGGSLHWDFLRLFHEMLQGIRACKPFTAGAPASLAVDTWGVDYGLVDGRGRLLGNPYHYRDSRNEPAMRRVLNRIPEEELYRRTGIQTQSINTLFQLEAEGEAASQAGEDVRMLFMPDLFRYYLCGEISAEYTIASTSGLLDPQLRGWDEEVLALLPHPRAMFPSIVMPGTTAGSLRAALAEELQMSSFPVVAAASHDTASAVVSVPAQAGGSYAFISCGTWSLMGVETEQPVITEQSRKLAFTNEGGADGRIRLQKNIMGLWLLQECRRYWELEGETLTFGDMQAMAAGEEAAAAYVDPEDPVFLAPGNMPERIRSRCRQTGQPVPQTKSQMIRCIVESLAMKFSQTLHEIEELLGRRLDAVHMVGGGIRNRLLCQLTANITGRCVIAGPVEATAVGSLLMQAKARGELHTRDEMRQVVLASFPPDLYSPEDTGRWQEAYARYRKINANAHHSERSVNEND</sequence>
<dbReference type="InterPro" id="IPR018485">
    <property type="entry name" value="FGGY_C"/>
</dbReference>
<comment type="similarity">
    <text evidence="1">Belongs to the FGGY kinase family.</text>
</comment>
<dbReference type="PANTHER" id="PTHR10196">
    <property type="entry name" value="SUGAR KINASE"/>
    <property type="match status" value="1"/>
</dbReference>
<keyword evidence="2" id="KW-0808">Transferase</keyword>
<dbReference type="Proteomes" id="UP000288943">
    <property type="component" value="Chromosome"/>
</dbReference>
<dbReference type="SUPFAM" id="SSF53067">
    <property type="entry name" value="Actin-like ATPase domain"/>
    <property type="match status" value="2"/>
</dbReference>
<evidence type="ECO:0000313" key="12">
    <source>
        <dbReference type="Proteomes" id="UP000288943"/>
    </source>
</evidence>
<dbReference type="Pfam" id="PF00370">
    <property type="entry name" value="FGGY_N"/>
    <property type="match status" value="1"/>
</dbReference>
<dbReference type="InterPro" id="IPR018484">
    <property type="entry name" value="FGGY_N"/>
</dbReference>
<evidence type="ECO:0000313" key="13">
    <source>
        <dbReference type="Proteomes" id="UP001527202"/>
    </source>
</evidence>
<evidence type="ECO:0000256" key="6">
    <source>
        <dbReference type="ARBA" id="ARBA00023157"/>
    </source>
</evidence>